<dbReference type="EMBL" id="FNZZ01000001">
    <property type="protein sequence ID" value="SEK68928.1"/>
    <property type="molecule type" value="Genomic_DNA"/>
</dbReference>
<dbReference type="STRING" id="1855283.SAMN05216382_0928"/>
<dbReference type="Proteomes" id="UP000199214">
    <property type="component" value="Unassembled WGS sequence"/>
</dbReference>
<proteinExistence type="predicted"/>
<dbReference type="AlphaFoldDB" id="A0A1H7J2P1"/>
<evidence type="ECO:0008006" key="3">
    <source>
        <dbReference type="Google" id="ProtNLM"/>
    </source>
</evidence>
<accession>A0A1H7J2P1</accession>
<dbReference type="SUPFAM" id="SSF56784">
    <property type="entry name" value="HAD-like"/>
    <property type="match status" value="1"/>
</dbReference>
<dbReference type="RefSeq" id="WP_093003618.1">
    <property type="nucleotide sequence ID" value="NZ_FNZZ01000001.1"/>
</dbReference>
<dbReference type="OrthoDB" id="7192139at2"/>
<organism evidence="1 2">
    <name type="scientific">Sphingomonas palmae</name>
    <dbReference type="NCBI Taxonomy" id="1855283"/>
    <lineage>
        <taxon>Bacteria</taxon>
        <taxon>Pseudomonadati</taxon>
        <taxon>Pseudomonadota</taxon>
        <taxon>Alphaproteobacteria</taxon>
        <taxon>Sphingomonadales</taxon>
        <taxon>Sphingomonadaceae</taxon>
        <taxon>Sphingomonas</taxon>
    </lineage>
</organism>
<evidence type="ECO:0000313" key="2">
    <source>
        <dbReference type="Proteomes" id="UP000199214"/>
    </source>
</evidence>
<dbReference type="Gene3D" id="3.40.50.1000">
    <property type="entry name" value="HAD superfamily/HAD-like"/>
    <property type="match status" value="1"/>
</dbReference>
<protein>
    <recommendedName>
        <fullName evidence="3">HAD family hydrolase</fullName>
    </recommendedName>
</protein>
<gene>
    <name evidence="1" type="ORF">SAMN05216382_0928</name>
</gene>
<sequence>MTRPLLITDCDEVLVHMVRHFADWLDQEHAVDFSYNSWELAKNMRRRTGEPLTQEEMWAFLHGFFPDQMHRQTIVPHAREAIAALSKQADVVILTNLQDQCQTHRVEQLAAFGIPHRVVCNQGGKGTPVAALVAEYGPSVAVFVDDLPVHHQSVAEHAPEVWRLHMVSEPQLAAGIAPAPAAHARIDDWRQAQAWIEARFAAAEPAPPVEALATT</sequence>
<reference evidence="2" key="1">
    <citation type="submission" date="2016-10" db="EMBL/GenBank/DDBJ databases">
        <authorList>
            <person name="Varghese N."/>
            <person name="Submissions S."/>
        </authorList>
    </citation>
    <scope>NUCLEOTIDE SEQUENCE [LARGE SCALE GENOMIC DNA]</scope>
    <source>
        <strain evidence="2">JS21-1</strain>
    </source>
</reference>
<dbReference type="InterPro" id="IPR023214">
    <property type="entry name" value="HAD_sf"/>
</dbReference>
<dbReference type="InterPro" id="IPR036412">
    <property type="entry name" value="HAD-like_sf"/>
</dbReference>
<name>A0A1H7J2P1_9SPHN</name>
<evidence type="ECO:0000313" key="1">
    <source>
        <dbReference type="EMBL" id="SEK68928.1"/>
    </source>
</evidence>
<keyword evidence="2" id="KW-1185">Reference proteome</keyword>